<dbReference type="GO" id="GO:0004452">
    <property type="term" value="F:isopentenyl-diphosphate delta-isomerase activity"/>
    <property type="evidence" value="ECO:0007669"/>
    <property type="project" value="UniProtKB-UniRule"/>
</dbReference>
<dbReference type="NCBIfam" id="TIGR02150">
    <property type="entry name" value="IPP_isom_1"/>
    <property type="match status" value="1"/>
</dbReference>
<comment type="caution">
    <text evidence="13">The sequence shown here is derived from an EMBL/GenBank/DDBJ whole genome shotgun (WGS) entry which is preliminary data.</text>
</comment>
<dbReference type="EC" id="5.3.3.2" evidence="3 10"/>
<dbReference type="SUPFAM" id="SSF55811">
    <property type="entry name" value="Nudix"/>
    <property type="match status" value="1"/>
</dbReference>
<dbReference type="InterPro" id="IPR000086">
    <property type="entry name" value="NUDIX_hydrolase_dom"/>
</dbReference>
<dbReference type="PANTHER" id="PTHR10885">
    <property type="entry name" value="ISOPENTENYL-DIPHOSPHATE DELTA-ISOMERASE"/>
    <property type="match status" value="1"/>
</dbReference>
<dbReference type="GO" id="GO:0050992">
    <property type="term" value="P:dimethylallyl diphosphate biosynthetic process"/>
    <property type="evidence" value="ECO:0007669"/>
    <property type="project" value="UniProtKB-UniPathway"/>
</dbReference>
<dbReference type="InterPro" id="IPR011876">
    <property type="entry name" value="IsopentenylPP_isomerase_typ1"/>
</dbReference>
<feature type="active site" evidence="11">
    <location>
        <position position="66"/>
    </location>
</feature>
<dbReference type="PANTHER" id="PTHR10885:SF0">
    <property type="entry name" value="ISOPENTENYL-DIPHOSPHATE DELTA-ISOMERASE"/>
    <property type="match status" value="1"/>
</dbReference>
<keyword evidence="6" id="KW-0460">Magnesium</keyword>
<evidence type="ECO:0000256" key="11">
    <source>
        <dbReference type="PIRSR" id="PIRSR018427-1"/>
    </source>
</evidence>
<gene>
    <name evidence="13" type="ORF">COT75_02590</name>
</gene>
<dbReference type="PIRSF" id="PIRSF018427">
    <property type="entry name" value="Isopntndiph_ism"/>
    <property type="match status" value="1"/>
</dbReference>
<dbReference type="PROSITE" id="PS51462">
    <property type="entry name" value="NUDIX"/>
    <property type="match status" value="1"/>
</dbReference>
<dbReference type="CDD" id="cd02885">
    <property type="entry name" value="NUDIX_IPP_Isomerase"/>
    <property type="match status" value="1"/>
</dbReference>
<feature type="domain" description="Nudix hydrolase" evidence="12">
    <location>
        <begin position="29"/>
        <end position="162"/>
    </location>
</feature>
<name>A0A2H0W987_9BACT</name>
<organism evidence="13 14">
    <name type="scientific">Candidatus Beckwithbacteria bacterium CG10_big_fil_rev_8_21_14_0_10_34_10</name>
    <dbReference type="NCBI Taxonomy" id="1974495"/>
    <lineage>
        <taxon>Bacteria</taxon>
        <taxon>Candidatus Beckwithiibacteriota</taxon>
    </lineage>
</organism>
<sequence length="179" mass="21084">MLVKIVQVDKNDKYLGLIDKNKAHENRGILHRAICVFVVNNKKEILLQKRSKYKKLWPLYWSNTCCSHPKKGEAYVEAGERRLKEELGFSCQLKPLFKIYYQAKYKSIGAEKEISMILLGQYKNQKIKPNEKEIADLSWMSLAKVRAQIKTKPNKFTPWFKKIIKDKKYAENMRKICGK</sequence>
<evidence type="ECO:0000256" key="5">
    <source>
        <dbReference type="ARBA" id="ARBA00022723"/>
    </source>
</evidence>
<evidence type="ECO:0000256" key="8">
    <source>
        <dbReference type="ARBA" id="ARBA00023229"/>
    </source>
</evidence>
<dbReference type="InterPro" id="IPR056375">
    <property type="entry name" value="Idi_bact"/>
</dbReference>
<dbReference type="UniPathway" id="UPA00059">
    <property type="reaction ID" value="UER00104"/>
</dbReference>
<keyword evidence="7" id="KW-0464">Manganese</keyword>
<comment type="similarity">
    <text evidence="2">Belongs to the IPP isomerase type 1 family.</text>
</comment>
<proteinExistence type="inferred from homology"/>
<dbReference type="NCBIfam" id="NF002995">
    <property type="entry name" value="PRK03759.1"/>
    <property type="match status" value="1"/>
</dbReference>
<evidence type="ECO:0000256" key="3">
    <source>
        <dbReference type="ARBA" id="ARBA00012057"/>
    </source>
</evidence>
<evidence type="ECO:0000256" key="4">
    <source>
        <dbReference type="ARBA" id="ARBA00022490"/>
    </source>
</evidence>
<evidence type="ECO:0000256" key="9">
    <source>
        <dbReference type="ARBA" id="ARBA00023235"/>
    </source>
</evidence>
<dbReference type="InterPro" id="IPR015797">
    <property type="entry name" value="NUDIX_hydrolase-like_dom_sf"/>
</dbReference>
<evidence type="ECO:0000256" key="1">
    <source>
        <dbReference type="ARBA" id="ARBA00004826"/>
    </source>
</evidence>
<keyword evidence="9 13" id="KW-0413">Isomerase</keyword>
<dbReference type="AlphaFoldDB" id="A0A2H0W987"/>
<dbReference type="GO" id="GO:0005737">
    <property type="term" value="C:cytoplasm"/>
    <property type="evidence" value="ECO:0007669"/>
    <property type="project" value="TreeGrafter"/>
</dbReference>
<evidence type="ECO:0000256" key="6">
    <source>
        <dbReference type="ARBA" id="ARBA00022842"/>
    </source>
</evidence>
<dbReference type="GO" id="GO:0009240">
    <property type="term" value="P:isopentenyl diphosphate biosynthetic process"/>
    <property type="evidence" value="ECO:0007669"/>
    <property type="project" value="TreeGrafter"/>
</dbReference>
<keyword evidence="5" id="KW-0479">Metal-binding</keyword>
<dbReference type="HAMAP" id="MF_00202">
    <property type="entry name" value="Idi"/>
    <property type="match status" value="1"/>
</dbReference>
<evidence type="ECO:0000256" key="2">
    <source>
        <dbReference type="ARBA" id="ARBA00007579"/>
    </source>
</evidence>
<dbReference type="EMBL" id="PEZT01000015">
    <property type="protein sequence ID" value="PIS09230.1"/>
    <property type="molecule type" value="Genomic_DNA"/>
</dbReference>
<dbReference type="Pfam" id="PF00293">
    <property type="entry name" value="NUDIX"/>
    <property type="match status" value="1"/>
</dbReference>
<feature type="active site" evidence="11">
    <location>
        <position position="113"/>
    </location>
</feature>
<evidence type="ECO:0000259" key="12">
    <source>
        <dbReference type="PROSITE" id="PS51462"/>
    </source>
</evidence>
<evidence type="ECO:0000313" key="13">
    <source>
        <dbReference type="EMBL" id="PIS09230.1"/>
    </source>
</evidence>
<evidence type="ECO:0000256" key="7">
    <source>
        <dbReference type="ARBA" id="ARBA00023211"/>
    </source>
</evidence>
<evidence type="ECO:0000313" key="14">
    <source>
        <dbReference type="Proteomes" id="UP000230093"/>
    </source>
</evidence>
<protein>
    <recommendedName>
        <fullName evidence="3 10">Isopentenyl-diphosphate delta-isomerase</fullName>
        <ecNumber evidence="3 10">5.3.3.2</ecNumber>
    </recommendedName>
</protein>
<evidence type="ECO:0000256" key="10">
    <source>
        <dbReference type="NCBIfam" id="TIGR02150"/>
    </source>
</evidence>
<keyword evidence="4" id="KW-0963">Cytoplasm</keyword>
<keyword evidence="8" id="KW-0414">Isoprene biosynthesis</keyword>
<dbReference type="Proteomes" id="UP000230093">
    <property type="component" value="Unassembled WGS sequence"/>
</dbReference>
<reference evidence="14" key="1">
    <citation type="submission" date="2017-09" db="EMBL/GenBank/DDBJ databases">
        <title>Depth-based differentiation of microbial function through sediment-hosted aquifers and enrichment of novel symbionts in the deep terrestrial subsurface.</title>
        <authorList>
            <person name="Probst A.J."/>
            <person name="Ladd B."/>
            <person name="Jarett J.K."/>
            <person name="Geller-Mcgrath D.E."/>
            <person name="Sieber C.M.K."/>
            <person name="Emerson J.B."/>
            <person name="Anantharaman K."/>
            <person name="Thomas B.C."/>
            <person name="Malmstrom R."/>
            <person name="Stieglmeier M."/>
            <person name="Klingl A."/>
            <person name="Woyke T."/>
            <person name="Ryan C.M."/>
            <person name="Banfield J.F."/>
        </authorList>
    </citation>
    <scope>NUCLEOTIDE SEQUENCE [LARGE SCALE GENOMIC DNA]</scope>
</reference>
<dbReference type="Gene3D" id="3.90.79.10">
    <property type="entry name" value="Nucleoside Triphosphate Pyrophosphohydrolase"/>
    <property type="match status" value="1"/>
</dbReference>
<dbReference type="GO" id="GO:0046872">
    <property type="term" value="F:metal ion binding"/>
    <property type="evidence" value="ECO:0007669"/>
    <property type="project" value="UniProtKB-KW"/>
</dbReference>
<accession>A0A2H0W987</accession>
<comment type="pathway">
    <text evidence="1">Isoprenoid biosynthesis; dimethylallyl diphosphate biosynthesis; dimethylallyl diphosphate from isopentenyl diphosphate: step 1/1.</text>
</comment>